<dbReference type="AlphaFoldDB" id="A0A0F4GBB4"/>
<name>A0A0F4GBB4_9PEZI</name>
<comment type="caution">
    <text evidence="1">The sequence shown here is derived from an EMBL/GenBank/DDBJ whole genome shotgun (WGS) entry which is preliminary data.</text>
</comment>
<evidence type="ECO:0000313" key="1">
    <source>
        <dbReference type="EMBL" id="KJX94683.1"/>
    </source>
</evidence>
<dbReference type="OrthoDB" id="3640045at2759"/>
<keyword evidence="2" id="KW-1185">Reference proteome</keyword>
<gene>
    <name evidence="1" type="ORF">TI39_contig4166g00010</name>
</gene>
<dbReference type="Proteomes" id="UP000033647">
    <property type="component" value="Unassembled WGS sequence"/>
</dbReference>
<organism evidence="1 2">
    <name type="scientific">Zymoseptoria brevis</name>
    <dbReference type="NCBI Taxonomy" id="1047168"/>
    <lineage>
        <taxon>Eukaryota</taxon>
        <taxon>Fungi</taxon>
        <taxon>Dikarya</taxon>
        <taxon>Ascomycota</taxon>
        <taxon>Pezizomycotina</taxon>
        <taxon>Dothideomycetes</taxon>
        <taxon>Dothideomycetidae</taxon>
        <taxon>Mycosphaerellales</taxon>
        <taxon>Mycosphaerellaceae</taxon>
        <taxon>Zymoseptoria</taxon>
    </lineage>
</organism>
<sequence>MLRRGVPCNELSKVNVASAPPQQTFQSLSLSISDKTIDQSNKDATITEDNREYRNPNQREVNRSDEALLKESDDTGNFTGLAHLLRKCSGLQELNLKHYSLAYVNPKINELHSRGILRSLESGEFSRLPKLTLEGFTTTEDQLMGILRRLPALRDLSLHNIRLVQGGFQAILDYLSLENETIADLYLASLFEPKIVLFTAPWVREGGYPGSQARWQRGQVSSPKLTYTLHQGRTLDTPAVRSWRQDLRN</sequence>
<proteinExistence type="predicted"/>
<dbReference type="Gene3D" id="3.80.10.10">
    <property type="entry name" value="Ribonuclease Inhibitor"/>
    <property type="match status" value="1"/>
</dbReference>
<evidence type="ECO:0000313" key="2">
    <source>
        <dbReference type="Proteomes" id="UP000033647"/>
    </source>
</evidence>
<dbReference type="EMBL" id="LAFY01004125">
    <property type="protein sequence ID" value="KJX94683.1"/>
    <property type="molecule type" value="Genomic_DNA"/>
</dbReference>
<protein>
    <submittedName>
        <fullName evidence="1">Uncharacterized protein</fullName>
    </submittedName>
</protein>
<dbReference type="SUPFAM" id="SSF52047">
    <property type="entry name" value="RNI-like"/>
    <property type="match status" value="1"/>
</dbReference>
<reference evidence="1 2" key="1">
    <citation type="submission" date="2015-03" db="EMBL/GenBank/DDBJ databases">
        <title>RNA-seq based gene annotation and comparative genomics of four Zymoseptoria species reveal species-specific pathogenicity related genes and transposable element activity.</title>
        <authorList>
            <person name="Grandaubert J."/>
            <person name="Bhattacharyya A."/>
            <person name="Stukenbrock E.H."/>
        </authorList>
    </citation>
    <scope>NUCLEOTIDE SEQUENCE [LARGE SCALE GENOMIC DNA]</scope>
    <source>
        <strain evidence="1 2">Zb18110</strain>
    </source>
</reference>
<accession>A0A0F4GBB4</accession>
<dbReference type="InterPro" id="IPR032675">
    <property type="entry name" value="LRR_dom_sf"/>
</dbReference>